<reference evidence="11" key="1">
    <citation type="submission" date="2021-07" db="EMBL/GenBank/DDBJ databases">
        <authorList>
            <person name="Catto M.A."/>
            <person name="Jacobson A."/>
            <person name="Kennedy G."/>
            <person name="Labadie P."/>
            <person name="Hunt B.G."/>
            <person name="Srinivasan R."/>
        </authorList>
    </citation>
    <scope>NUCLEOTIDE SEQUENCE</scope>
    <source>
        <strain evidence="11">PL_HMW_Pooled</strain>
        <tissue evidence="11">Head</tissue>
    </source>
</reference>
<dbReference type="GO" id="GO:0008270">
    <property type="term" value="F:zinc ion binding"/>
    <property type="evidence" value="ECO:0007669"/>
    <property type="project" value="UniProtKB-KW"/>
</dbReference>
<keyword evidence="12" id="KW-1185">Reference proteome</keyword>
<dbReference type="GO" id="GO:0016874">
    <property type="term" value="F:ligase activity"/>
    <property type="evidence" value="ECO:0007669"/>
    <property type="project" value="UniProtKB-KW"/>
</dbReference>
<evidence type="ECO:0000256" key="1">
    <source>
        <dbReference type="ARBA" id="ARBA00004123"/>
    </source>
</evidence>
<dbReference type="GO" id="GO:0009791">
    <property type="term" value="P:post-embryonic development"/>
    <property type="evidence" value="ECO:0007669"/>
    <property type="project" value="UniProtKB-ARBA"/>
</dbReference>
<dbReference type="SUPFAM" id="SSF57667">
    <property type="entry name" value="beta-beta-alpha zinc fingers"/>
    <property type="match status" value="1"/>
</dbReference>
<evidence type="ECO:0000256" key="7">
    <source>
        <dbReference type="ARBA" id="ARBA00023242"/>
    </source>
</evidence>
<keyword evidence="4" id="KW-0862">Zinc</keyword>
<dbReference type="InterPro" id="IPR036236">
    <property type="entry name" value="Znf_C2H2_sf"/>
</dbReference>
<dbReference type="GO" id="GO:0003677">
    <property type="term" value="F:DNA binding"/>
    <property type="evidence" value="ECO:0007669"/>
    <property type="project" value="InterPro"/>
</dbReference>
<dbReference type="PROSITE" id="PS50808">
    <property type="entry name" value="ZF_BED"/>
    <property type="match status" value="1"/>
</dbReference>
<feature type="compositionally biased region" description="Polar residues" evidence="9">
    <location>
        <begin position="87"/>
        <end position="104"/>
    </location>
</feature>
<comment type="caution">
    <text evidence="11">The sequence shown here is derived from an EMBL/GenBank/DDBJ whole genome shotgun (WGS) entry which is preliminary data.</text>
</comment>
<accession>A0AAE1HZ08</accession>
<dbReference type="GO" id="GO:0005634">
    <property type="term" value="C:nucleus"/>
    <property type="evidence" value="ECO:0007669"/>
    <property type="project" value="UniProtKB-SubCell"/>
</dbReference>
<feature type="domain" description="BED-type" evidence="10">
    <location>
        <begin position="1"/>
        <end position="56"/>
    </location>
</feature>
<name>A0AAE1HZ08_9NEOP</name>
<comment type="subcellular location">
    <subcellularLocation>
        <location evidence="1">Nucleus</location>
    </subcellularLocation>
</comment>
<dbReference type="PANTHER" id="PTHR46481">
    <property type="entry name" value="ZINC FINGER BED DOMAIN-CONTAINING PROTEIN 4"/>
    <property type="match status" value="1"/>
</dbReference>
<evidence type="ECO:0000256" key="2">
    <source>
        <dbReference type="ARBA" id="ARBA00022723"/>
    </source>
</evidence>
<evidence type="ECO:0000256" key="5">
    <source>
        <dbReference type="ARBA" id="ARBA00023015"/>
    </source>
</evidence>
<dbReference type="Pfam" id="PF02892">
    <property type="entry name" value="zf-BED"/>
    <property type="match status" value="1"/>
</dbReference>
<organism evidence="11 12">
    <name type="scientific">Frankliniella fusca</name>
    <dbReference type="NCBI Taxonomy" id="407009"/>
    <lineage>
        <taxon>Eukaryota</taxon>
        <taxon>Metazoa</taxon>
        <taxon>Ecdysozoa</taxon>
        <taxon>Arthropoda</taxon>
        <taxon>Hexapoda</taxon>
        <taxon>Insecta</taxon>
        <taxon>Pterygota</taxon>
        <taxon>Neoptera</taxon>
        <taxon>Paraneoptera</taxon>
        <taxon>Thysanoptera</taxon>
        <taxon>Terebrantia</taxon>
        <taxon>Thripoidea</taxon>
        <taxon>Thripidae</taxon>
        <taxon>Frankliniella</taxon>
    </lineage>
</organism>
<dbReference type="InterPro" id="IPR003656">
    <property type="entry name" value="Znf_BED"/>
</dbReference>
<dbReference type="Proteomes" id="UP001219518">
    <property type="component" value="Unassembled WGS sequence"/>
</dbReference>
<evidence type="ECO:0000256" key="3">
    <source>
        <dbReference type="ARBA" id="ARBA00022771"/>
    </source>
</evidence>
<reference evidence="11" key="2">
    <citation type="journal article" date="2023" name="BMC Genomics">
        <title>Pest status, molecular evolution, and epigenetic factors derived from the genome assembly of Frankliniella fusca, a thysanopteran phytovirus vector.</title>
        <authorList>
            <person name="Catto M.A."/>
            <person name="Labadie P.E."/>
            <person name="Jacobson A.L."/>
            <person name="Kennedy G.G."/>
            <person name="Srinivasan R."/>
            <person name="Hunt B.G."/>
        </authorList>
    </citation>
    <scope>NUCLEOTIDE SEQUENCE</scope>
    <source>
        <tissue evidence="11">Head</tissue>
    </source>
</reference>
<evidence type="ECO:0000313" key="11">
    <source>
        <dbReference type="EMBL" id="KAK3929831.1"/>
    </source>
</evidence>
<evidence type="ECO:0000256" key="6">
    <source>
        <dbReference type="ARBA" id="ARBA00023163"/>
    </source>
</evidence>
<protein>
    <submittedName>
        <fullName evidence="11">E3 SUMO-protein ligase ZBED1</fullName>
    </submittedName>
</protein>
<dbReference type="EMBL" id="JAHWGI010001404">
    <property type="protein sequence ID" value="KAK3929831.1"/>
    <property type="molecule type" value="Genomic_DNA"/>
</dbReference>
<evidence type="ECO:0000256" key="9">
    <source>
        <dbReference type="SAM" id="MobiDB-lite"/>
    </source>
</evidence>
<keyword evidence="6" id="KW-0804">Transcription</keyword>
<sequence>MAQSKVWNHFSKPFKTADGDTKVKCKMCNETLSYRSTTTNMRKHAKGEHKLVIPSQAPRGCKKRRTFSTASAASSKESDNSDIDSPPASTNTQNDTNALARSESASASFHAGPLDRCVNNINAFASGGQRDSECVNALMCMIAADNMPLRTPEKRGFKKFVKTLQPAFKIPCESVLTRLLEEKYEVLRERISRWIDEAQHQSLTCDIWTHKYAMKSYLGVTGHFRRGLR</sequence>
<dbReference type="SMART" id="SM00614">
    <property type="entry name" value="ZnF_BED"/>
    <property type="match status" value="1"/>
</dbReference>
<keyword evidence="7" id="KW-0539">Nucleus</keyword>
<proteinExistence type="predicted"/>
<keyword evidence="5" id="KW-0805">Transcription regulation</keyword>
<evidence type="ECO:0000256" key="8">
    <source>
        <dbReference type="PROSITE-ProRule" id="PRU00027"/>
    </source>
</evidence>
<dbReference type="InterPro" id="IPR052035">
    <property type="entry name" value="ZnF_BED_domain_contain"/>
</dbReference>
<keyword evidence="11" id="KW-0436">Ligase</keyword>
<feature type="region of interest" description="Disordered" evidence="9">
    <location>
        <begin position="56"/>
        <end position="104"/>
    </location>
</feature>
<evidence type="ECO:0000259" key="10">
    <source>
        <dbReference type="PROSITE" id="PS50808"/>
    </source>
</evidence>
<evidence type="ECO:0000256" key="4">
    <source>
        <dbReference type="ARBA" id="ARBA00022833"/>
    </source>
</evidence>
<keyword evidence="3 8" id="KW-0863">Zinc-finger</keyword>
<keyword evidence="2" id="KW-0479">Metal-binding</keyword>
<gene>
    <name evidence="11" type="ORF">KUF71_020224</name>
</gene>
<dbReference type="PANTHER" id="PTHR46481:SF10">
    <property type="entry name" value="ZINC FINGER BED DOMAIN-CONTAINING PROTEIN 39"/>
    <property type="match status" value="1"/>
</dbReference>
<evidence type="ECO:0000313" key="12">
    <source>
        <dbReference type="Proteomes" id="UP001219518"/>
    </source>
</evidence>
<dbReference type="AlphaFoldDB" id="A0AAE1HZ08"/>